<name>A0A1V3IEW9_9PAST</name>
<keyword evidence="2" id="KW-1185">Reference proteome</keyword>
<dbReference type="AlphaFoldDB" id="A0A1V3IEW9"/>
<protein>
    <submittedName>
        <fullName evidence="1">Uncharacterized protein</fullName>
    </submittedName>
</protein>
<proteinExistence type="predicted"/>
<gene>
    <name evidence="1" type="ORF">BKK47_07245</name>
</gene>
<sequence length="196" mass="22796">MCQKNYVLELGKIIISRRISAELTADEISQVTTSHRDGYIKLKNGEWRQISYDPNVKFVVNYYAYPFGEHDVVVITDLDSETYRTEVCFSDETHDRTKGYFDWMLHQSRKSPFTLGNVVCTAEVKKSLGMQHIHRLIEKQLSYDWGMVGLGDWTLNDRAVENGGRVLSHHYIGDEYVYVLTEADRSSTTIMLEYEY</sequence>
<reference evidence="1 2" key="1">
    <citation type="submission" date="2016-10" db="EMBL/GenBank/DDBJ databases">
        <title>Rodentibacter gen. nov. and new species.</title>
        <authorList>
            <person name="Christensen H."/>
        </authorList>
    </citation>
    <scope>NUCLEOTIDE SEQUENCE [LARGE SCALE GENOMIC DNA]</scope>
    <source>
        <strain evidence="1 2">Ppn418</strain>
    </source>
</reference>
<dbReference type="STRING" id="1908257.BKK47_07245"/>
<evidence type="ECO:0000313" key="2">
    <source>
        <dbReference type="Proteomes" id="UP000189426"/>
    </source>
</evidence>
<evidence type="ECO:0000313" key="1">
    <source>
        <dbReference type="EMBL" id="OOF39159.1"/>
    </source>
</evidence>
<dbReference type="RefSeq" id="WP_077494219.1">
    <property type="nucleotide sequence ID" value="NZ_MLHG01000044.1"/>
</dbReference>
<dbReference type="Proteomes" id="UP000189426">
    <property type="component" value="Unassembled WGS sequence"/>
</dbReference>
<organism evidence="1 2">
    <name type="scientific">Rodentibacter mrazii</name>
    <dbReference type="NCBI Taxonomy" id="1908257"/>
    <lineage>
        <taxon>Bacteria</taxon>
        <taxon>Pseudomonadati</taxon>
        <taxon>Pseudomonadota</taxon>
        <taxon>Gammaproteobacteria</taxon>
        <taxon>Pasteurellales</taxon>
        <taxon>Pasteurellaceae</taxon>
        <taxon>Rodentibacter</taxon>
    </lineage>
</organism>
<accession>A0A1V3IEW9</accession>
<comment type="caution">
    <text evidence="1">The sequence shown here is derived from an EMBL/GenBank/DDBJ whole genome shotgun (WGS) entry which is preliminary data.</text>
</comment>
<dbReference type="EMBL" id="MLHG01000044">
    <property type="protein sequence ID" value="OOF39159.1"/>
    <property type="molecule type" value="Genomic_DNA"/>
</dbReference>